<dbReference type="AlphaFoldDB" id="A0AAD5DGX1"/>
<evidence type="ECO:0000256" key="1">
    <source>
        <dbReference type="SAM" id="MobiDB-lite"/>
    </source>
</evidence>
<comment type="caution">
    <text evidence="2">The sequence shown here is derived from an EMBL/GenBank/DDBJ whole genome shotgun (WGS) entry which is preliminary data.</text>
</comment>
<dbReference type="PANTHER" id="PTHR47481:SF31">
    <property type="entry name" value="OS01G0873500 PROTEIN"/>
    <property type="match status" value="1"/>
</dbReference>
<dbReference type="Pfam" id="PF14223">
    <property type="entry name" value="Retrotran_gag_2"/>
    <property type="match status" value="1"/>
</dbReference>
<dbReference type="Proteomes" id="UP001205105">
    <property type="component" value="Unassembled WGS sequence"/>
</dbReference>
<dbReference type="PANTHER" id="PTHR47481">
    <property type="match status" value="1"/>
</dbReference>
<organism evidence="2 3">
    <name type="scientific">Chlorella ohadii</name>
    <dbReference type="NCBI Taxonomy" id="2649997"/>
    <lineage>
        <taxon>Eukaryota</taxon>
        <taxon>Viridiplantae</taxon>
        <taxon>Chlorophyta</taxon>
        <taxon>core chlorophytes</taxon>
        <taxon>Trebouxiophyceae</taxon>
        <taxon>Chlorellales</taxon>
        <taxon>Chlorellaceae</taxon>
        <taxon>Chlorella clade</taxon>
        <taxon>Chlorella</taxon>
    </lineage>
</organism>
<dbReference type="EMBL" id="JADXDR010000420">
    <property type="protein sequence ID" value="KAI7835245.1"/>
    <property type="molecule type" value="Genomic_DNA"/>
</dbReference>
<protein>
    <submittedName>
        <fullName evidence="2">Uncharacterized protein</fullName>
    </submittedName>
</protein>
<evidence type="ECO:0000313" key="2">
    <source>
        <dbReference type="EMBL" id="KAI7835245.1"/>
    </source>
</evidence>
<evidence type="ECO:0000313" key="3">
    <source>
        <dbReference type="Proteomes" id="UP001205105"/>
    </source>
</evidence>
<accession>A0AAD5DGX1</accession>
<feature type="compositionally biased region" description="Polar residues" evidence="1">
    <location>
        <begin position="147"/>
        <end position="159"/>
    </location>
</feature>
<name>A0AAD5DGX1_9CHLO</name>
<feature type="region of interest" description="Disordered" evidence="1">
    <location>
        <begin position="147"/>
        <end position="176"/>
    </location>
</feature>
<gene>
    <name evidence="2" type="ORF">COHA_010853</name>
</gene>
<keyword evidence="3" id="KW-1185">Reference proteome</keyword>
<sequence>MREGADLAAGSPCWCRRWQQFLLSAPSDNGTLHWLTQLDEDAAWTALETVHAPKSTVRKVQLRTAFASLKQGTAESATAYINRAKALRDDLAAAGHSTTSEDLANQVLAGLSPDYTMVKAIIENTTTAADLDVDDILPRLLPYERGASSNKRTSRNTDTAFMAHPSRPGPILSRRPGFTFPNTDNLDLTYKAVSEPGRLILRILAA</sequence>
<reference evidence="2" key="1">
    <citation type="submission" date="2020-11" db="EMBL/GenBank/DDBJ databases">
        <title>Chlorella ohadii genome sequencing and assembly.</title>
        <authorList>
            <person name="Murik O."/>
            <person name="Treves H."/>
            <person name="Kedem I."/>
            <person name="Shotland Y."/>
            <person name="Kaplan A."/>
        </authorList>
    </citation>
    <scope>NUCLEOTIDE SEQUENCE</scope>
    <source>
        <strain evidence="2">1</strain>
    </source>
</reference>
<proteinExistence type="predicted"/>